<comment type="catalytic activity">
    <reaction evidence="11 12">
        <text>tRNA(Ser) + L-serine + ATP = L-seryl-tRNA(Ser) + AMP + diphosphate + H(+)</text>
        <dbReference type="Rhea" id="RHEA:12292"/>
        <dbReference type="Rhea" id="RHEA-COMP:9669"/>
        <dbReference type="Rhea" id="RHEA-COMP:9703"/>
        <dbReference type="ChEBI" id="CHEBI:15378"/>
        <dbReference type="ChEBI" id="CHEBI:30616"/>
        <dbReference type="ChEBI" id="CHEBI:33019"/>
        <dbReference type="ChEBI" id="CHEBI:33384"/>
        <dbReference type="ChEBI" id="CHEBI:78442"/>
        <dbReference type="ChEBI" id="CHEBI:78533"/>
        <dbReference type="ChEBI" id="CHEBI:456215"/>
        <dbReference type="EC" id="6.1.1.11"/>
    </reaction>
</comment>
<evidence type="ECO:0000256" key="15">
    <source>
        <dbReference type="SAM" id="Coils"/>
    </source>
</evidence>
<dbReference type="Gene3D" id="1.10.287.40">
    <property type="entry name" value="Serine-tRNA synthetase, tRNA binding domain"/>
    <property type="match status" value="1"/>
</dbReference>
<keyword evidence="19" id="KW-1185">Reference proteome</keyword>
<evidence type="ECO:0000313" key="18">
    <source>
        <dbReference type="EMBL" id="GAA5046625.1"/>
    </source>
</evidence>
<feature type="binding site" evidence="12">
    <location>
        <position position="396"/>
    </location>
    <ligand>
        <name>L-serine</name>
        <dbReference type="ChEBI" id="CHEBI:33384"/>
    </ligand>
</feature>
<feature type="binding site" evidence="13">
    <location>
        <position position="233"/>
    </location>
    <ligand>
        <name>L-serine</name>
        <dbReference type="ChEBI" id="CHEBI:33384"/>
    </ligand>
</feature>
<feature type="binding site" evidence="13">
    <location>
        <position position="264"/>
    </location>
    <ligand>
        <name>L-serine</name>
        <dbReference type="ChEBI" id="CHEBI:33384"/>
    </ligand>
</feature>
<comment type="catalytic activity">
    <reaction evidence="10 12">
        <text>tRNA(Sec) + L-serine + ATP = L-seryl-tRNA(Sec) + AMP + diphosphate + H(+)</text>
        <dbReference type="Rhea" id="RHEA:42580"/>
        <dbReference type="Rhea" id="RHEA-COMP:9742"/>
        <dbReference type="Rhea" id="RHEA-COMP:10128"/>
        <dbReference type="ChEBI" id="CHEBI:15378"/>
        <dbReference type="ChEBI" id="CHEBI:30616"/>
        <dbReference type="ChEBI" id="CHEBI:33019"/>
        <dbReference type="ChEBI" id="CHEBI:33384"/>
        <dbReference type="ChEBI" id="CHEBI:78442"/>
        <dbReference type="ChEBI" id="CHEBI:78533"/>
        <dbReference type="ChEBI" id="CHEBI:456215"/>
        <dbReference type="EC" id="6.1.1.11"/>
    </reaction>
</comment>
<dbReference type="Pfam" id="PF00587">
    <property type="entry name" value="tRNA-synt_2b"/>
    <property type="match status" value="1"/>
</dbReference>
<evidence type="ECO:0000256" key="12">
    <source>
        <dbReference type="HAMAP-Rule" id="MF_00176"/>
    </source>
</evidence>
<keyword evidence="7 12" id="KW-0067">ATP-binding</keyword>
<dbReference type="InterPro" id="IPR010978">
    <property type="entry name" value="tRNA-bd_arm"/>
</dbReference>
<evidence type="ECO:0000313" key="19">
    <source>
        <dbReference type="Proteomes" id="UP001501729"/>
    </source>
</evidence>
<feature type="binding site" evidence="12 13">
    <location>
        <position position="287"/>
    </location>
    <ligand>
        <name>L-serine</name>
        <dbReference type="ChEBI" id="CHEBI:33384"/>
    </ligand>
</feature>
<keyword evidence="9 12" id="KW-0030">Aminoacyl-tRNA synthetase</keyword>
<feature type="binding site" evidence="12 14">
    <location>
        <begin position="360"/>
        <end position="363"/>
    </location>
    <ligand>
        <name>ATP</name>
        <dbReference type="ChEBI" id="CHEBI:30616"/>
    </ligand>
</feature>
<dbReference type="InterPro" id="IPR015866">
    <property type="entry name" value="Ser-tRNA-synth_1_N"/>
</dbReference>
<feature type="binding site" evidence="12">
    <location>
        <begin position="233"/>
        <end position="235"/>
    </location>
    <ligand>
        <name>L-serine</name>
        <dbReference type="ChEBI" id="CHEBI:33384"/>
    </ligand>
</feature>
<dbReference type="GO" id="GO:0004828">
    <property type="term" value="F:serine-tRNA ligase activity"/>
    <property type="evidence" value="ECO:0007669"/>
    <property type="project" value="UniProtKB-UniRule"/>
</dbReference>
<evidence type="ECO:0000256" key="3">
    <source>
        <dbReference type="ARBA" id="ARBA00010728"/>
    </source>
</evidence>
<comment type="subcellular location">
    <subcellularLocation>
        <location evidence="1 12">Cytoplasm</location>
    </subcellularLocation>
</comment>
<evidence type="ECO:0000256" key="10">
    <source>
        <dbReference type="ARBA" id="ARBA00047929"/>
    </source>
</evidence>
<evidence type="ECO:0000256" key="9">
    <source>
        <dbReference type="ARBA" id="ARBA00023146"/>
    </source>
</evidence>
<feature type="binding site" evidence="12">
    <location>
        <position position="280"/>
    </location>
    <ligand>
        <name>ATP</name>
        <dbReference type="ChEBI" id="CHEBI:30616"/>
    </ligand>
</feature>
<evidence type="ECO:0000256" key="2">
    <source>
        <dbReference type="ARBA" id="ARBA00005045"/>
    </source>
</evidence>
<evidence type="ECO:0000256" key="16">
    <source>
        <dbReference type="SAM" id="MobiDB-lite"/>
    </source>
</evidence>
<evidence type="ECO:0000259" key="17">
    <source>
        <dbReference type="PROSITE" id="PS50862"/>
    </source>
</evidence>
<protein>
    <recommendedName>
        <fullName evidence="12">Serine--tRNA ligase</fullName>
        <ecNumber evidence="12">6.1.1.11</ecNumber>
    </recommendedName>
    <alternativeName>
        <fullName evidence="12">Seryl-tRNA synthetase</fullName>
        <shortName evidence="12">SerRS</shortName>
    </alternativeName>
    <alternativeName>
        <fullName evidence="12">Seryl-tRNA(Ser/Sec) synthetase</fullName>
    </alternativeName>
</protein>
<dbReference type="GO" id="GO:0005524">
    <property type="term" value="F:ATP binding"/>
    <property type="evidence" value="ECO:0007669"/>
    <property type="project" value="UniProtKB-UniRule"/>
</dbReference>
<comment type="pathway">
    <text evidence="2 12">Aminoacyl-tRNA biosynthesis; selenocysteinyl-tRNA(Sec) biosynthesis; L-seryl-tRNA(Sec) from L-serine and tRNA(Sec): step 1/1.</text>
</comment>
<dbReference type="EC" id="6.1.1.11" evidence="12"/>
<dbReference type="InterPro" id="IPR045864">
    <property type="entry name" value="aa-tRNA-synth_II/BPL/LPL"/>
</dbReference>
<dbReference type="InterPro" id="IPR042103">
    <property type="entry name" value="SerRS_1_N_sf"/>
</dbReference>
<keyword evidence="6 12" id="KW-0547">Nucleotide-binding</keyword>
<evidence type="ECO:0000256" key="7">
    <source>
        <dbReference type="ARBA" id="ARBA00022840"/>
    </source>
</evidence>
<evidence type="ECO:0000256" key="14">
    <source>
        <dbReference type="PIRSR" id="PIRSR001529-2"/>
    </source>
</evidence>
<feature type="binding site" evidence="12 14">
    <location>
        <begin position="264"/>
        <end position="266"/>
    </location>
    <ligand>
        <name>ATP</name>
        <dbReference type="ChEBI" id="CHEBI:30616"/>
    </ligand>
</feature>
<dbReference type="PANTHER" id="PTHR43697">
    <property type="entry name" value="SERYL-TRNA SYNTHETASE"/>
    <property type="match status" value="1"/>
</dbReference>
<evidence type="ECO:0000256" key="5">
    <source>
        <dbReference type="ARBA" id="ARBA00022598"/>
    </source>
</evidence>
<feature type="compositionally biased region" description="Basic and acidic residues" evidence="16">
    <location>
        <begin position="42"/>
        <end position="65"/>
    </location>
</feature>
<evidence type="ECO:0000256" key="4">
    <source>
        <dbReference type="ARBA" id="ARBA00022490"/>
    </source>
</evidence>
<comment type="caution">
    <text evidence="18">The sequence shown here is derived from an EMBL/GenBank/DDBJ whole genome shotgun (WGS) entry which is preliminary data.</text>
</comment>
<dbReference type="NCBIfam" id="TIGR00414">
    <property type="entry name" value="serS"/>
    <property type="match status" value="1"/>
</dbReference>
<dbReference type="CDD" id="cd00770">
    <property type="entry name" value="SerRS_core"/>
    <property type="match status" value="1"/>
</dbReference>
<evidence type="ECO:0000256" key="11">
    <source>
        <dbReference type="ARBA" id="ARBA00048823"/>
    </source>
</evidence>
<evidence type="ECO:0000256" key="1">
    <source>
        <dbReference type="ARBA" id="ARBA00004496"/>
    </source>
</evidence>
<dbReference type="PANTHER" id="PTHR43697:SF1">
    <property type="entry name" value="SERINE--TRNA LIGASE"/>
    <property type="match status" value="1"/>
</dbReference>
<dbReference type="Pfam" id="PF02403">
    <property type="entry name" value="Seryl_tRNA_N"/>
    <property type="match status" value="1"/>
</dbReference>
<dbReference type="AlphaFoldDB" id="A0AAV3UF80"/>
<dbReference type="GO" id="GO:0006434">
    <property type="term" value="P:seryl-tRNA aminoacylation"/>
    <property type="evidence" value="ECO:0007669"/>
    <property type="project" value="UniProtKB-UniRule"/>
</dbReference>
<keyword evidence="15" id="KW-0175">Coiled coil</keyword>
<dbReference type="GeneID" id="68612205"/>
<dbReference type="PIRSF" id="PIRSF001529">
    <property type="entry name" value="Ser-tRNA-synth_IIa"/>
    <property type="match status" value="1"/>
</dbReference>
<comment type="subunit">
    <text evidence="12">Homodimer. The tRNA molecule binds across the dimer.</text>
</comment>
<dbReference type="SUPFAM" id="SSF46589">
    <property type="entry name" value="tRNA-binding arm"/>
    <property type="match status" value="1"/>
</dbReference>
<evidence type="ECO:0000256" key="13">
    <source>
        <dbReference type="PIRSR" id="PIRSR001529-1"/>
    </source>
</evidence>
<dbReference type="PRINTS" id="PR00981">
    <property type="entry name" value="TRNASYNTHSER"/>
</dbReference>
<dbReference type="InterPro" id="IPR002314">
    <property type="entry name" value="aa-tRNA-synt_IIb"/>
</dbReference>
<comment type="similarity">
    <text evidence="3 12">Belongs to the class-II aminoacyl-tRNA synthetase family. Type-1 seryl-tRNA synthetase subfamily.</text>
</comment>
<dbReference type="GO" id="GO:0016260">
    <property type="term" value="P:selenocysteine biosynthetic process"/>
    <property type="evidence" value="ECO:0007669"/>
    <property type="project" value="UniProtKB-UniRule"/>
</dbReference>
<name>A0AAV3UF80_9EURY</name>
<dbReference type="InterPro" id="IPR002317">
    <property type="entry name" value="Ser-tRNA-ligase_type_1"/>
</dbReference>
<accession>A0AAV3UF80</accession>
<feature type="domain" description="Aminoacyl-transfer RNA synthetases class-II family profile" evidence="17">
    <location>
        <begin position="142"/>
        <end position="421"/>
    </location>
</feature>
<sequence>MLDRKYIREHPDEVRAALENRSADVDVDEFLDMDEEWRELKAQGDDLRHERNEVSRSIGDLKQEGKEEEAQEAIERSGALKAELEEVEERAEELDSELEERSLEIPNVPHESVPVGEDEADNEEIRREGFDDLRDLPAEVVPHYDLGEELEIIDEARGAKVSGSGFYFLKGDGARLEHALIQFMLDVHREQEYVDVFPPVPVDSEAMTGTGQLPKFADDAYKIEGDDLWLCPTAEVPVTNMYAGDILLREDLPLKHQAYTPNFRREAGEHGVATRGIVRVHQFNKVELVNFVEPEESYDRLEGLLAEAEEVLQKLGLPYRILNLCTGDLTFSSAKTYDIEVWAPGDDMNDGPEEGGRWLEVSSASNFEDFQARRAGLRYRPERHESTEYLHTLNASGTAIGRVMVAILEYYQNDDGTVTVPEVLRPYMGGQEVIEGHEPVGESALGSGERE</sequence>
<feature type="binding site" evidence="13">
    <location>
        <position position="394"/>
    </location>
    <ligand>
        <name>L-serine</name>
        <dbReference type="ChEBI" id="CHEBI:33384"/>
    </ligand>
</feature>
<dbReference type="InterPro" id="IPR033729">
    <property type="entry name" value="SerRS_core"/>
</dbReference>
<gene>
    <name evidence="18" type="primary">serS_1</name>
    <name evidence="12" type="synonym">serS</name>
    <name evidence="18" type="ORF">GCM10025751_16090</name>
</gene>
<proteinExistence type="inferred from homology"/>
<reference evidence="18 19" key="1">
    <citation type="journal article" date="2019" name="Int. J. Syst. Evol. Microbiol.">
        <title>The Global Catalogue of Microorganisms (GCM) 10K type strain sequencing project: providing services to taxonomists for standard genome sequencing and annotation.</title>
        <authorList>
            <consortium name="The Broad Institute Genomics Platform"/>
            <consortium name="The Broad Institute Genome Sequencing Center for Infectious Disease"/>
            <person name="Wu L."/>
            <person name="Ma J."/>
        </authorList>
    </citation>
    <scope>NUCLEOTIDE SEQUENCE [LARGE SCALE GENOMIC DNA]</scope>
    <source>
        <strain evidence="18 19">JCM 17504</strain>
    </source>
</reference>
<feature type="coiled-coil region" evidence="15">
    <location>
        <begin position="70"/>
        <end position="104"/>
    </location>
</feature>
<dbReference type="HAMAP" id="MF_00176">
    <property type="entry name" value="Ser_tRNA_synth_type1"/>
    <property type="match status" value="1"/>
</dbReference>
<comment type="function">
    <text evidence="12">Catalyzes the attachment of serine to tRNA(Ser). Is also able to aminoacylate tRNA(Sec) with serine, to form the misacylated tRNA L-seryl-tRNA(Sec), which will be further converted into selenocysteinyl-tRNA(Sec).</text>
</comment>
<dbReference type="PROSITE" id="PS50862">
    <property type="entry name" value="AA_TRNA_LIGASE_II"/>
    <property type="match status" value="1"/>
</dbReference>
<dbReference type="GO" id="GO:0005737">
    <property type="term" value="C:cytoplasm"/>
    <property type="evidence" value="ECO:0007669"/>
    <property type="project" value="UniProtKB-SubCell"/>
</dbReference>
<evidence type="ECO:0000256" key="8">
    <source>
        <dbReference type="ARBA" id="ARBA00022917"/>
    </source>
</evidence>
<dbReference type="SUPFAM" id="SSF55681">
    <property type="entry name" value="Class II aaRS and biotin synthetases"/>
    <property type="match status" value="1"/>
</dbReference>
<keyword evidence="5 12" id="KW-0436">Ligase</keyword>
<dbReference type="Proteomes" id="UP001501729">
    <property type="component" value="Unassembled WGS sequence"/>
</dbReference>
<evidence type="ECO:0000256" key="6">
    <source>
        <dbReference type="ARBA" id="ARBA00022741"/>
    </source>
</evidence>
<comment type="domain">
    <text evidence="12">Consists of two distinct domains, a catalytic core and a N-terminal extension that is involved in tRNA binding.</text>
</comment>
<feature type="region of interest" description="Disordered" evidence="16">
    <location>
        <begin position="42"/>
        <end position="70"/>
    </location>
</feature>
<keyword evidence="8 12" id="KW-0648">Protein biosynthesis</keyword>
<dbReference type="RefSeq" id="WP_227776391.1">
    <property type="nucleotide sequence ID" value="NZ_BAABKX010000001.1"/>
</dbReference>
<dbReference type="InterPro" id="IPR006195">
    <property type="entry name" value="aa-tRNA-synth_II"/>
</dbReference>
<keyword evidence="4 12" id="KW-0963">Cytoplasm</keyword>
<organism evidence="18 19">
    <name type="scientific">Haladaptatus pallidirubidus</name>
    <dbReference type="NCBI Taxonomy" id="1008152"/>
    <lineage>
        <taxon>Archaea</taxon>
        <taxon>Methanobacteriati</taxon>
        <taxon>Methanobacteriota</taxon>
        <taxon>Stenosarchaea group</taxon>
        <taxon>Halobacteria</taxon>
        <taxon>Halobacteriales</taxon>
        <taxon>Haladaptataceae</taxon>
        <taxon>Haladaptatus</taxon>
    </lineage>
</organism>
<dbReference type="Gene3D" id="3.30.930.10">
    <property type="entry name" value="Bira Bifunctional Protein, Domain 2"/>
    <property type="match status" value="1"/>
</dbReference>
<feature type="binding site" evidence="14">
    <location>
        <begin position="280"/>
        <end position="283"/>
    </location>
    <ligand>
        <name>ATP</name>
        <dbReference type="ChEBI" id="CHEBI:30616"/>
    </ligand>
</feature>
<dbReference type="EMBL" id="BAABKX010000001">
    <property type="protein sequence ID" value="GAA5046625.1"/>
    <property type="molecule type" value="Genomic_DNA"/>
</dbReference>